<organism evidence="1 2">
    <name type="scientific">Pistacia integerrima</name>
    <dbReference type="NCBI Taxonomy" id="434235"/>
    <lineage>
        <taxon>Eukaryota</taxon>
        <taxon>Viridiplantae</taxon>
        <taxon>Streptophyta</taxon>
        <taxon>Embryophyta</taxon>
        <taxon>Tracheophyta</taxon>
        <taxon>Spermatophyta</taxon>
        <taxon>Magnoliopsida</taxon>
        <taxon>eudicotyledons</taxon>
        <taxon>Gunneridae</taxon>
        <taxon>Pentapetalae</taxon>
        <taxon>rosids</taxon>
        <taxon>malvids</taxon>
        <taxon>Sapindales</taxon>
        <taxon>Anacardiaceae</taxon>
        <taxon>Pistacia</taxon>
    </lineage>
</organism>
<protein>
    <submittedName>
        <fullName evidence="1">Uncharacterized protein</fullName>
    </submittedName>
</protein>
<dbReference type="EMBL" id="CM047740">
    <property type="protein sequence ID" value="KAJ0040142.1"/>
    <property type="molecule type" value="Genomic_DNA"/>
</dbReference>
<comment type="caution">
    <text evidence="1">The sequence shown here is derived from an EMBL/GenBank/DDBJ whole genome shotgun (WGS) entry which is preliminary data.</text>
</comment>
<evidence type="ECO:0000313" key="2">
    <source>
        <dbReference type="Proteomes" id="UP001163603"/>
    </source>
</evidence>
<reference evidence="2" key="1">
    <citation type="journal article" date="2023" name="G3 (Bethesda)">
        <title>Genome assembly and association tests identify interacting loci associated with vigor, precocity, and sex in interspecific pistachio rootstocks.</title>
        <authorList>
            <person name="Palmer W."/>
            <person name="Jacygrad E."/>
            <person name="Sagayaradj S."/>
            <person name="Cavanaugh K."/>
            <person name="Han R."/>
            <person name="Bertier L."/>
            <person name="Beede B."/>
            <person name="Kafkas S."/>
            <person name="Golino D."/>
            <person name="Preece J."/>
            <person name="Michelmore R."/>
        </authorList>
    </citation>
    <scope>NUCLEOTIDE SEQUENCE [LARGE SCALE GENOMIC DNA]</scope>
</reference>
<name>A0ACC0YRG6_9ROSI</name>
<sequence>MEPGSTSDSVDGHKRQKGRSARTRLGSMLPNIEPFVRKTDHNPRELRSWAKKTGFVSTFSGETTTSVSDKFDSAGFDIEKGRGGGGSSPKIEIDPILGRTRPNIGSEIEAENGSGPDGRRNDNGRNGGILGFRDNGSVRGGEKERRRIRDEAILEDKVDERLNGNVNVNGDRNGTVNGNGIEVHVANPVETKKEEEKVERDEQIYMYPGGQEPADEGWHRQSEMRFGLRDNPGFVPLIYYGLQHFLSLAGSLIFIPLIIVPAMGGTDKDTATLISTMLLVTGVSTILHSYFGTRLPLVQGSSFVYLAPALVIINAHEYRNLTEHVSSVRQIIVILIVYGLN</sequence>
<evidence type="ECO:0000313" key="1">
    <source>
        <dbReference type="EMBL" id="KAJ0040142.1"/>
    </source>
</evidence>
<gene>
    <name evidence="1" type="ORF">Pint_27697</name>
</gene>
<accession>A0ACC0YRG6</accession>
<keyword evidence="2" id="KW-1185">Reference proteome</keyword>
<proteinExistence type="predicted"/>
<dbReference type="Proteomes" id="UP001163603">
    <property type="component" value="Chromosome 5"/>
</dbReference>